<dbReference type="InterPro" id="IPR050662">
    <property type="entry name" value="Sec-metab_biosynth-thioest"/>
</dbReference>
<protein>
    <submittedName>
        <fullName evidence="2">Glyoxylase, beta-lactamase superfamily II</fullName>
    </submittedName>
</protein>
<dbReference type="PANTHER" id="PTHR23131:SF4">
    <property type="entry name" value="METALLO-BETA-LACTAMASE SUPERFAMILY POTEIN"/>
    <property type="match status" value="1"/>
</dbReference>
<keyword evidence="3" id="KW-1185">Reference proteome</keyword>
<dbReference type="Proteomes" id="UP000199126">
    <property type="component" value="Unassembled WGS sequence"/>
</dbReference>
<dbReference type="Gene3D" id="3.60.15.10">
    <property type="entry name" value="Ribonuclease Z/Hydroxyacylglutathione hydrolase-like"/>
    <property type="match status" value="1"/>
</dbReference>
<dbReference type="EMBL" id="FODV01000002">
    <property type="protein sequence ID" value="SEO36338.1"/>
    <property type="molecule type" value="Genomic_DNA"/>
</dbReference>
<reference evidence="3" key="1">
    <citation type="submission" date="2016-10" db="EMBL/GenBank/DDBJ databases">
        <authorList>
            <person name="Varghese N."/>
            <person name="Submissions S."/>
        </authorList>
    </citation>
    <scope>NUCLEOTIDE SEQUENCE [LARGE SCALE GENOMIC DNA]</scope>
    <source>
        <strain evidence="3">CGMCC 1.10121</strain>
    </source>
</reference>
<evidence type="ECO:0000259" key="1">
    <source>
        <dbReference type="SMART" id="SM00849"/>
    </source>
</evidence>
<dbReference type="InterPro" id="IPR001279">
    <property type="entry name" value="Metallo-B-lactamas"/>
</dbReference>
<dbReference type="OrthoDB" id="205181at2157"/>
<feature type="domain" description="Metallo-beta-lactamase" evidence="1">
    <location>
        <begin position="14"/>
        <end position="228"/>
    </location>
</feature>
<organism evidence="2 3">
    <name type="scientific">Halogranum amylolyticum</name>
    <dbReference type="NCBI Taxonomy" id="660520"/>
    <lineage>
        <taxon>Archaea</taxon>
        <taxon>Methanobacteriati</taxon>
        <taxon>Methanobacteriota</taxon>
        <taxon>Stenosarchaea group</taxon>
        <taxon>Halobacteria</taxon>
        <taxon>Halobacteriales</taxon>
        <taxon>Haloferacaceae</taxon>
    </lineage>
</organism>
<sequence>MKRIQLGNTVFEGKNDVYLLDGDRTVLVDVGVSLPDVREQLRDGLAAHDLTVADVDEIFLTHWHHDHAGLAGELQRESGATVRIHEADAPLVAGDETAENDDDERLRAALDDWAMPVESRERLLSFLDSHDELAGEDVDVTPFTDGETFDVNGRTLEAVHLPGHAAGLSAFAFDGESGREAFVGDAILPKYTPNVGGADLRVDSPLAQYVDSLLRLVDLDLARAWPGHRDVIDDPSARALTILDHHRERTENVVSVLAEHGPCDTWTVSAHLFGDLDEIHILHGPGEAYAHLDHLARHGVVERDGREYELVDETVDVDALFPAVER</sequence>
<name>A0A1H8P3Z2_9EURY</name>
<evidence type="ECO:0000313" key="2">
    <source>
        <dbReference type="EMBL" id="SEO36338.1"/>
    </source>
</evidence>
<dbReference type="Pfam" id="PF00753">
    <property type="entry name" value="Lactamase_B"/>
    <property type="match status" value="1"/>
</dbReference>
<dbReference type="CDD" id="cd07725">
    <property type="entry name" value="TTHA1429-like_MBL-fold"/>
    <property type="match status" value="1"/>
</dbReference>
<dbReference type="SUPFAM" id="SSF56281">
    <property type="entry name" value="Metallo-hydrolase/oxidoreductase"/>
    <property type="match status" value="1"/>
</dbReference>
<dbReference type="InterPro" id="IPR036866">
    <property type="entry name" value="RibonucZ/Hydroxyglut_hydro"/>
</dbReference>
<dbReference type="PANTHER" id="PTHR23131">
    <property type="entry name" value="ENDORIBONUCLEASE LACTB2"/>
    <property type="match status" value="1"/>
</dbReference>
<proteinExistence type="predicted"/>
<dbReference type="RefSeq" id="WP_089821091.1">
    <property type="nucleotide sequence ID" value="NZ_FODV01000002.1"/>
</dbReference>
<dbReference type="AlphaFoldDB" id="A0A1H8P3Z2"/>
<dbReference type="SMART" id="SM00849">
    <property type="entry name" value="Lactamase_B"/>
    <property type="match status" value="1"/>
</dbReference>
<gene>
    <name evidence="2" type="ORF">SAMN04487948_10269</name>
</gene>
<accession>A0A1H8P3Z2</accession>
<evidence type="ECO:0000313" key="3">
    <source>
        <dbReference type="Proteomes" id="UP000199126"/>
    </source>
</evidence>